<dbReference type="InterPro" id="IPR000587">
    <property type="entry name" value="Creatinase_N"/>
</dbReference>
<dbReference type="RefSeq" id="WP_048111267.1">
    <property type="nucleotide sequence ID" value="NZ_CP010070.1"/>
</dbReference>
<dbReference type="SUPFAM" id="SSF55920">
    <property type="entry name" value="Creatinase/aminopeptidase"/>
    <property type="match status" value="1"/>
</dbReference>
<dbReference type="PANTHER" id="PTHR46112:SF2">
    <property type="entry name" value="XAA-PRO AMINOPEPTIDASE P-RELATED"/>
    <property type="match status" value="1"/>
</dbReference>
<evidence type="ECO:0000259" key="1">
    <source>
        <dbReference type="Pfam" id="PF00557"/>
    </source>
</evidence>
<dbReference type="GO" id="GO:0102009">
    <property type="term" value="F:proline dipeptidase activity"/>
    <property type="evidence" value="ECO:0007669"/>
    <property type="project" value="UniProtKB-EC"/>
</dbReference>
<name>A0A0A7LEP9_9ARCH</name>
<dbReference type="Pfam" id="PF01321">
    <property type="entry name" value="Creatinase_N"/>
    <property type="match status" value="1"/>
</dbReference>
<dbReference type="KEGG" id="mear:Mpt1_c00960"/>
<feature type="domain" description="Peptidase M24" evidence="1">
    <location>
        <begin position="143"/>
        <end position="346"/>
    </location>
</feature>
<accession>A0A0A7LEP9</accession>
<evidence type="ECO:0000259" key="2">
    <source>
        <dbReference type="Pfam" id="PF01321"/>
    </source>
</evidence>
<evidence type="ECO:0000313" key="4">
    <source>
        <dbReference type="Proteomes" id="UP000030787"/>
    </source>
</evidence>
<keyword evidence="3" id="KW-0378">Hydrolase</keyword>
<evidence type="ECO:0000313" key="3">
    <source>
        <dbReference type="EMBL" id="AIZ56001.1"/>
    </source>
</evidence>
<dbReference type="PANTHER" id="PTHR46112">
    <property type="entry name" value="AMINOPEPTIDASE"/>
    <property type="match status" value="1"/>
</dbReference>
<dbReference type="SUPFAM" id="SSF53092">
    <property type="entry name" value="Creatinase/prolidase N-terminal domain"/>
    <property type="match status" value="1"/>
</dbReference>
<feature type="domain" description="Creatinase N-terminal" evidence="2">
    <location>
        <begin position="12"/>
        <end position="130"/>
    </location>
</feature>
<dbReference type="InterPro" id="IPR000994">
    <property type="entry name" value="Pept_M24"/>
</dbReference>
<dbReference type="STRING" id="1577791.Mpt1_c00960"/>
<reference evidence="3 4" key="1">
    <citation type="journal article" date="2014" name="Appl. Environ. Microbiol.">
        <title>Comparative Genome Analysis of 'Candidatus Methanoplasma termitum' Indicates a New Mode of Energy Metabolism in the Seventh Order of Methanogens.</title>
        <authorList>
            <person name="Lang K."/>
            <person name="Schuldes J."/>
            <person name="Klingl A."/>
            <person name="Poehlein A."/>
            <person name="Daniel R."/>
            <person name="Brune A."/>
        </authorList>
    </citation>
    <scope>NUCLEOTIDE SEQUENCE [LARGE SCALE GENOMIC DNA]</scope>
    <source>
        <strain evidence="4">Mpt1</strain>
    </source>
</reference>
<dbReference type="EC" id="3.4.13.9" evidence="3"/>
<protein>
    <submittedName>
        <fullName evidence="3">PepQ protein</fullName>
        <ecNumber evidence="3">3.4.13.9</ecNumber>
    </submittedName>
</protein>
<keyword evidence="3" id="KW-0645">Protease</keyword>
<proteinExistence type="predicted"/>
<sequence>MEKSRAERMISKAEGLDAIVIMNDGSPYLDSTFWYLTELSGGVFEGAIAIVGKDGRLDVIVSEMESEAAAAGKGNIYVYKKRGEREYYLRKALAGAKRVGFNADRVSYSSVAYVEKTVKNIRVNDAAPAILSTMTVKTQKEIEQTRKACKISSQVAKEIPDMLSEGITEKEMAFKMDFRMRELGGMGNAFETISAFGANSSRPHHSPTDYKLAKGDAALFDFGTKYEGYCSDMTRTVFLSRPQEILARAYEVVLEAQTAGIEKYRDGAPAKEADLAARKVIDESEFKGKFIHAFGHGIGMDVHQGISVSPRSKHILREGNIVSAEPGIYIQGVGGIRIEDTCLITKNGCERLTDFDRRITFV</sequence>
<dbReference type="AlphaFoldDB" id="A0A0A7LEP9"/>
<dbReference type="InterPro" id="IPR036005">
    <property type="entry name" value="Creatinase/aminopeptidase-like"/>
</dbReference>
<dbReference type="HOGENOM" id="CLU_017266_4_0_2"/>
<dbReference type="EMBL" id="CP010070">
    <property type="protein sequence ID" value="AIZ56001.1"/>
    <property type="molecule type" value="Genomic_DNA"/>
</dbReference>
<dbReference type="InterPro" id="IPR050659">
    <property type="entry name" value="Peptidase_M24B"/>
</dbReference>
<dbReference type="Proteomes" id="UP000030787">
    <property type="component" value="Chromosome"/>
</dbReference>
<dbReference type="GeneID" id="24817771"/>
<dbReference type="CDD" id="cd01092">
    <property type="entry name" value="APP-like"/>
    <property type="match status" value="1"/>
</dbReference>
<dbReference type="Gene3D" id="3.90.230.10">
    <property type="entry name" value="Creatinase/methionine aminopeptidase superfamily"/>
    <property type="match status" value="1"/>
</dbReference>
<keyword evidence="4" id="KW-1185">Reference proteome</keyword>
<dbReference type="Gene3D" id="3.40.350.10">
    <property type="entry name" value="Creatinase/prolidase N-terminal domain"/>
    <property type="match status" value="1"/>
</dbReference>
<gene>
    <name evidence="3" type="primary">pepQ</name>
    <name evidence="3" type="ORF">Mpt1_c00960</name>
</gene>
<dbReference type="Pfam" id="PF00557">
    <property type="entry name" value="Peptidase_M24"/>
    <property type="match status" value="1"/>
</dbReference>
<dbReference type="InterPro" id="IPR029149">
    <property type="entry name" value="Creatin/AminoP/Spt16_N"/>
</dbReference>
<organism evidence="3 4">
    <name type="scientific">Candidatus Methanoplasma termitum</name>
    <dbReference type="NCBI Taxonomy" id="1577791"/>
    <lineage>
        <taxon>Archaea</taxon>
        <taxon>Methanobacteriati</taxon>
        <taxon>Thermoplasmatota</taxon>
        <taxon>Thermoplasmata</taxon>
        <taxon>Methanomassiliicoccales</taxon>
        <taxon>Methanomassiliicoccaceae</taxon>
        <taxon>Candidatus Methanoplasma</taxon>
    </lineage>
</organism>
<keyword evidence="3" id="KW-0224">Dipeptidase</keyword>